<protein>
    <submittedName>
        <fullName evidence="1">Uncharacterized protein</fullName>
    </submittedName>
</protein>
<accession>A0A511V849</accession>
<name>A0A511V849_9BACL</name>
<comment type="caution">
    <text evidence="1">The sequence shown here is derived from an EMBL/GenBank/DDBJ whole genome shotgun (WGS) entry which is preliminary data.</text>
</comment>
<reference evidence="1 2" key="1">
    <citation type="submission" date="2019-07" db="EMBL/GenBank/DDBJ databases">
        <title>Whole genome shotgun sequence of Aneurinibacillus danicus NBRC 102444.</title>
        <authorList>
            <person name="Hosoyama A."/>
            <person name="Uohara A."/>
            <person name="Ohji S."/>
            <person name="Ichikawa N."/>
        </authorList>
    </citation>
    <scope>NUCLEOTIDE SEQUENCE [LARGE SCALE GENOMIC DNA]</scope>
    <source>
        <strain evidence="1 2">NBRC 102444</strain>
    </source>
</reference>
<keyword evidence="2" id="KW-1185">Reference proteome</keyword>
<proteinExistence type="predicted"/>
<dbReference type="Proteomes" id="UP000321157">
    <property type="component" value="Unassembled WGS sequence"/>
</dbReference>
<dbReference type="AlphaFoldDB" id="A0A511V849"/>
<evidence type="ECO:0000313" key="1">
    <source>
        <dbReference type="EMBL" id="GEN34361.1"/>
    </source>
</evidence>
<dbReference type="EMBL" id="BJXX01000076">
    <property type="protein sequence ID" value="GEN34361.1"/>
    <property type="molecule type" value="Genomic_DNA"/>
</dbReference>
<evidence type="ECO:0000313" key="2">
    <source>
        <dbReference type="Proteomes" id="UP000321157"/>
    </source>
</evidence>
<organism evidence="1 2">
    <name type="scientific">Aneurinibacillus danicus</name>
    <dbReference type="NCBI Taxonomy" id="267746"/>
    <lineage>
        <taxon>Bacteria</taxon>
        <taxon>Bacillati</taxon>
        <taxon>Bacillota</taxon>
        <taxon>Bacilli</taxon>
        <taxon>Bacillales</taxon>
        <taxon>Paenibacillaceae</taxon>
        <taxon>Aneurinibacillus group</taxon>
        <taxon>Aneurinibacillus</taxon>
    </lineage>
</organism>
<sequence length="60" mass="7132">MKESQTCQRCHKKITEEDKDKVLCNRCKDVLEFGYPSFPSYPLEEYKTDAQEKKFSIPQL</sequence>
<gene>
    <name evidence="1" type="ORF">ADA01nite_18210</name>
</gene>